<dbReference type="PANTHER" id="PTHR47572">
    <property type="entry name" value="LIPOPROTEIN-RELATED"/>
    <property type="match status" value="1"/>
</dbReference>
<dbReference type="AlphaFoldDB" id="A0A840ATT0"/>
<evidence type="ECO:0000313" key="4">
    <source>
        <dbReference type="Proteomes" id="UP000553963"/>
    </source>
</evidence>
<evidence type="ECO:0000313" key="3">
    <source>
        <dbReference type="EMBL" id="MBB3931746.1"/>
    </source>
</evidence>
<dbReference type="Gene3D" id="2.120.10.30">
    <property type="entry name" value="TolB, C-terminal domain"/>
    <property type="match status" value="1"/>
</dbReference>
<dbReference type="EMBL" id="JACIDS010000003">
    <property type="protein sequence ID" value="MBB3931746.1"/>
    <property type="molecule type" value="Genomic_DNA"/>
</dbReference>
<dbReference type="Pfam" id="PF08450">
    <property type="entry name" value="SGL"/>
    <property type="match status" value="1"/>
</dbReference>
<sequence length="279" mass="29364">MKPLLDIAAARVFFDGVFSTPRLAHPEGVAIHPDGSVWCGTETGDLIRIEADGSAAHLMASTGGFLLGIAFDKAGNVFACDLKHAAIFRYEAATGAFERFAASGIGVPNYPVVDEARGVLYVTDSRGNNNIGPGVFRYDLASGAGGVWCDAPMDFANGCLLAPDGSGLYVVESDVPCVSFVAIRADGSAGAVRRIAEPVPNVPDGLAFGPDGALYISCYEPSRIYRKKEGGPLELLIEDPKATVMAHPTNIAFKGSKLYTANLGRWHITEIDLSGLDAI</sequence>
<proteinExistence type="predicted"/>
<protein>
    <submittedName>
        <fullName evidence="3">Sugar lactone lactonase YvrE</fullName>
    </submittedName>
</protein>
<evidence type="ECO:0000256" key="1">
    <source>
        <dbReference type="ARBA" id="ARBA00022801"/>
    </source>
</evidence>
<dbReference type="InterPro" id="IPR011042">
    <property type="entry name" value="6-blade_b-propeller_TolB-like"/>
</dbReference>
<dbReference type="Pfam" id="PF20067">
    <property type="entry name" value="SSL_N"/>
    <property type="match status" value="1"/>
</dbReference>
<reference evidence="3 4" key="1">
    <citation type="submission" date="2020-08" db="EMBL/GenBank/DDBJ databases">
        <title>Genomic Encyclopedia of Type Strains, Phase IV (KMG-IV): sequencing the most valuable type-strain genomes for metagenomic binning, comparative biology and taxonomic classification.</title>
        <authorList>
            <person name="Goeker M."/>
        </authorList>
    </citation>
    <scope>NUCLEOTIDE SEQUENCE [LARGE SCALE GENOMIC DNA]</scope>
    <source>
        <strain evidence="3 4">DSM 25966</strain>
    </source>
</reference>
<gene>
    <name evidence="3" type="ORF">GGR25_002796</name>
</gene>
<accession>A0A840ATT0</accession>
<dbReference type="PANTHER" id="PTHR47572:SF4">
    <property type="entry name" value="LACTONASE DRP35"/>
    <property type="match status" value="1"/>
</dbReference>
<keyword evidence="4" id="KW-1185">Reference proteome</keyword>
<name>A0A840ATT0_9HYPH</name>
<feature type="domain" description="SMP-30/Gluconolactonase/LRE-like region" evidence="2">
    <location>
        <begin position="73"/>
        <end position="259"/>
    </location>
</feature>
<dbReference type="SUPFAM" id="SSF63829">
    <property type="entry name" value="Calcium-dependent phosphotriesterase"/>
    <property type="match status" value="1"/>
</dbReference>
<dbReference type="Proteomes" id="UP000553963">
    <property type="component" value="Unassembled WGS sequence"/>
</dbReference>
<keyword evidence="1" id="KW-0378">Hydrolase</keyword>
<dbReference type="GO" id="GO:0016787">
    <property type="term" value="F:hydrolase activity"/>
    <property type="evidence" value="ECO:0007669"/>
    <property type="project" value="UniProtKB-KW"/>
</dbReference>
<organism evidence="3 4">
    <name type="scientific">Kaistia hirudinis</name>
    <dbReference type="NCBI Taxonomy" id="1293440"/>
    <lineage>
        <taxon>Bacteria</taxon>
        <taxon>Pseudomonadati</taxon>
        <taxon>Pseudomonadota</taxon>
        <taxon>Alphaproteobacteria</taxon>
        <taxon>Hyphomicrobiales</taxon>
        <taxon>Kaistiaceae</taxon>
        <taxon>Kaistia</taxon>
    </lineage>
</organism>
<dbReference type="InterPro" id="IPR051262">
    <property type="entry name" value="SMP-30/CGR1_Lactonase"/>
</dbReference>
<dbReference type="RefSeq" id="WP_183399354.1">
    <property type="nucleotide sequence ID" value="NZ_JACIDS010000003.1"/>
</dbReference>
<dbReference type="InterPro" id="IPR013658">
    <property type="entry name" value="SGL"/>
</dbReference>
<evidence type="ECO:0000259" key="2">
    <source>
        <dbReference type="Pfam" id="PF08450"/>
    </source>
</evidence>
<comment type="caution">
    <text evidence="3">The sequence shown here is derived from an EMBL/GenBank/DDBJ whole genome shotgun (WGS) entry which is preliminary data.</text>
</comment>